<evidence type="ECO:0000313" key="2">
    <source>
        <dbReference type="EMBL" id="NEK24507.1"/>
    </source>
</evidence>
<feature type="region of interest" description="Disordered" evidence="1">
    <location>
        <begin position="34"/>
        <end position="68"/>
    </location>
</feature>
<gene>
    <name evidence="2" type="ORF">GV827_19180</name>
</gene>
<dbReference type="Proteomes" id="UP000468591">
    <property type="component" value="Unassembled WGS sequence"/>
</dbReference>
<comment type="caution">
    <text evidence="2">The sequence shown here is derived from an EMBL/GenBank/DDBJ whole genome shotgun (WGS) entry which is preliminary data.</text>
</comment>
<reference evidence="2 3" key="1">
    <citation type="submission" date="2020-01" db="EMBL/GenBank/DDBJ databases">
        <title>Sulfitobacter sediminilitoris sp. nov., isolated from a tidal flat.</title>
        <authorList>
            <person name="Park S."/>
            <person name="Yoon J.-H."/>
        </authorList>
    </citation>
    <scope>NUCLEOTIDE SEQUENCE [LARGE SCALE GENOMIC DNA]</scope>
    <source>
        <strain evidence="2 3">JBTF-M27</strain>
    </source>
</reference>
<dbReference type="AlphaFoldDB" id="A0A6P0CF01"/>
<dbReference type="EMBL" id="JAABNT010000016">
    <property type="protein sequence ID" value="NEK24507.1"/>
    <property type="molecule type" value="Genomic_DNA"/>
</dbReference>
<proteinExistence type="predicted"/>
<evidence type="ECO:0000256" key="1">
    <source>
        <dbReference type="SAM" id="MobiDB-lite"/>
    </source>
</evidence>
<organism evidence="2 3">
    <name type="scientific">Sulfitobacter sediminilitoris</name>
    <dbReference type="NCBI Taxonomy" id="2698830"/>
    <lineage>
        <taxon>Bacteria</taxon>
        <taxon>Pseudomonadati</taxon>
        <taxon>Pseudomonadota</taxon>
        <taxon>Alphaproteobacteria</taxon>
        <taxon>Rhodobacterales</taxon>
        <taxon>Roseobacteraceae</taxon>
        <taxon>Sulfitobacter</taxon>
    </lineage>
</organism>
<keyword evidence="3" id="KW-1185">Reference proteome</keyword>
<name>A0A6P0CF01_9RHOB</name>
<sequence length="113" mass="12672">MDRQPAALGAFRGSEFTMGAEEICLILQNAEPVYDDLQSPPDQRGRSKPRSAISDEAAQTNAHVELQPKRSKFIEESWTEDQIAEFEERAAIIEYDGQLPREMAEFLAAGMVK</sequence>
<dbReference type="RefSeq" id="WP_164355381.1">
    <property type="nucleotide sequence ID" value="NZ_JAABNT010000016.1"/>
</dbReference>
<evidence type="ECO:0000313" key="3">
    <source>
        <dbReference type="Proteomes" id="UP000468591"/>
    </source>
</evidence>
<protein>
    <submittedName>
        <fullName evidence="2">Uncharacterized protein</fullName>
    </submittedName>
</protein>
<accession>A0A6P0CF01</accession>